<feature type="compositionally biased region" description="Gly residues" evidence="3">
    <location>
        <begin position="594"/>
        <end position="634"/>
    </location>
</feature>
<evidence type="ECO:0000313" key="7">
    <source>
        <dbReference type="EMBL" id="MFB8891523.1"/>
    </source>
</evidence>
<keyword evidence="8" id="KW-1185">Reference proteome</keyword>
<dbReference type="SUPFAM" id="SSF48230">
    <property type="entry name" value="Chondroitin AC/alginate lyase"/>
    <property type="match status" value="1"/>
</dbReference>
<dbReference type="EMBL" id="JBHLHV010000001">
    <property type="protein sequence ID" value="MFB8891523.1"/>
    <property type="molecule type" value="Genomic_DNA"/>
</dbReference>
<dbReference type="Proteomes" id="UP001589643">
    <property type="component" value="Unassembled WGS sequence"/>
</dbReference>
<evidence type="ECO:0000256" key="3">
    <source>
        <dbReference type="SAM" id="MobiDB-lite"/>
    </source>
</evidence>
<dbReference type="InterPro" id="IPR008397">
    <property type="entry name" value="Alginate_lyase_dom"/>
</dbReference>
<keyword evidence="4" id="KW-0472">Membrane</keyword>
<evidence type="ECO:0000256" key="2">
    <source>
        <dbReference type="ARBA" id="ARBA00023239"/>
    </source>
</evidence>
<evidence type="ECO:0000256" key="1">
    <source>
        <dbReference type="ARBA" id="ARBA00022729"/>
    </source>
</evidence>
<feature type="signal peptide" evidence="5">
    <location>
        <begin position="1"/>
        <end position="26"/>
    </location>
</feature>
<dbReference type="RefSeq" id="WP_378715933.1">
    <property type="nucleotide sequence ID" value="NZ_JBHLHV010000001.1"/>
</dbReference>
<feature type="chain" id="PRO_5046987553" evidence="5">
    <location>
        <begin position="27"/>
        <end position="684"/>
    </location>
</feature>
<keyword evidence="4" id="KW-1133">Transmembrane helix</keyword>
<dbReference type="Pfam" id="PF05426">
    <property type="entry name" value="Alginate_lyase"/>
    <property type="match status" value="1"/>
</dbReference>
<dbReference type="Gene3D" id="1.50.10.100">
    <property type="entry name" value="Chondroitin AC/alginate lyase"/>
    <property type="match status" value="1"/>
</dbReference>
<organism evidence="7 8">
    <name type="scientific">Microbacterium plantarum</name>
    <dbReference type="NCBI Taxonomy" id="1816425"/>
    <lineage>
        <taxon>Bacteria</taxon>
        <taxon>Bacillati</taxon>
        <taxon>Actinomycetota</taxon>
        <taxon>Actinomycetes</taxon>
        <taxon>Micrococcales</taxon>
        <taxon>Microbacteriaceae</taxon>
        <taxon>Microbacterium</taxon>
    </lineage>
</organism>
<evidence type="ECO:0000313" key="8">
    <source>
        <dbReference type="Proteomes" id="UP001589643"/>
    </source>
</evidence>
<comment type="caution">
    <text evidence="7">The sequence shown here is derived from an EMBL/GenBank/DDBJ whole genome shotgun (WGS) entry which is preliminary data.</text>
</comment>
<proteinExistence type="predicted"/>
<evidence type="ECO:0000259" key="6">
    <source>
        <dbReference type="Pfam" id="PF05426"/>
    </source>
</evidence>
<dbReference type="Gene3D" id="2.60.120.560">
    <property type="entry name" value="Exo-inulinase, domain 1"/>
    <property type="match status" value="1"/>
</dbReference>
<evidence type="ECO:0000256" key="4">
    <source>
        <dbReference type="SAM" id="Phobius"/>
    </source>
</evidence>
<keyword evidence="4" id="KW-0812">Transmembrane</keyword>
<evidence type="ECO:0000256" key="5">
    <source>
        <dbReference type="SAM" id="SignalP"/>
    </source>
</evidence>
<gene>
    <name evidence="7" type="ORF">AB7P39_01560</name>
</gene>
<sequence>MRNRWRFSLAVIGVVALAIPALPAVAAAAPSATIEDGFDELTPDWLPAAGTWEAADGVARVVQPGASRGSILALTGRGLDGEATATVTFASAGGGASAWAGFTVRRTGTADDYTQSGYTVFVRNSGELAVIRAAGDGQVAVLGTAQTDARPGSGPVTVTASLDGERMRVGLGDVGEATTLIDVTDAAFSGSGFALAAHRDVRMSVDSVQLSGVIDRAEPVPTDCVGWSGAPATDAGRGEVLVSDARIEAVSARIAAGEQPQTSAYARLLTAADAGLERAPAPPTTFFVPFFYNDPTAHRAARDGLQNDANTAYELALAYRLSGDDRYGAHAAQFIDAWTTTVECVRTREDSALAFSYHFPAFVHAAELLRGTSVWSAASEAVFAGFLRETATPVAASILHRTNNWGSWALETTTAVAAYLDDEAGLDAASARAVELLEHQIDENGHLPEEVDRNNGVGDYGIWYTHFSLLPLFLVAETLSAHGYDVHDHVNANGRGLADAADAATGWVADPASFPYYTGDPAKLANVRTIDYLRDAGITAHSMSYFELAQNHFPTDQRAALLAEEGPMTTIHSAPYLSLTHGGLADVTAAPGEGEPGAGEPGAGEPGGGTPGGTGSPGGSSGGSSGTGPAGAPGGSSDARAVGSLAASGGEVSPAPLALAAGLSLVGLLLIVARVRRQAVTTRR</sequence>
<name>A0ABV5ENI2_9MICO</name>
<keyword evidence="2 7" id="KW-0456">Lyase</keyword>
<keyword evidence="1 5" id="KW-0732">Signal</keyword>
<feature type="region of interest" description="Disordered" evidence="3">
    <location>
        <begin position="585"/>
        <end position="637"/>
    </location>
</feature>
<accession>A0ABV5ENI2</accession>
<protein>
    <submittedName>
        <fullName evidence="7">Alginate lyase family protein</fullName>
    </submittedName>
</protein>
<dbReference type="GO" id="GO:0016829">
    <property type="term" value="F:lyase activity"/>
    <property type="evidence" value="ECO:0007669"/>
    <property type="project" value="UniProtKB-KW"/>
</dbReference>
<reference evidence="7 8" key="1">
    <citation type="submission" date="2024-08" db="EMBL/GenBank/DDBJ databases">
        <title>Heavy metals resistant antinobacteria isolated from wastewater.</title>
        <authorList>
            <person name="Roman Ponce B."/>
            <person name="Blanco Mercado M.A."/>
            <person name="Avila Aldana I.N."/>
            <person name="Morales Arrieta S."/>
        </authorList>
    </citation>
    <scope>NUCLEOTIDE SEQUENCE [LARGE SCALE GENOMIC DNA]</scope>
    <source>
        <strain evidence="8">sma-1</strain>
    </source>
</reference>
<feature type="transmembrane region" description="Helical" evidence="4">
    <location>
        <begin position="657"/>
        <end position="675"/>
    </location>
</feature>
<feature type="domain" description="Alginate lyase" evidence="6">
    <location>
        <begin position="294"/>
        <end position="514"/>
    </location>
</feature>
<dbReference type="InterPro" id="IPR008929">
    <property type="entry name" value="Chondroitin_lyas"/>
</dbReference>